<comment type="caution">
    <text evidence="1">The sequence shown here is derived from an EMBL/GenBank/DDBJ whole genome shotgun (WGS) entry which is preliminary data.</text>
</comment>
<gene>
    <name evidence="1" type="ORF">NPIL_437831</name>
</gene>
<dbReference type="Proteomes" id="UP000887013">
    <property type="component" value="Unassembled WGS sequence"/>
</dbReference>
<proteinExistence type="predicted"/>
<protein>
    <submittedName>
        <fullName evidence="1">Uncharacterized protein</fullName>
    </submittedName>
</protein>
<organism evidence="1 2">
    <name type="scientific">Nephila pilipes</name>
    <name type="common">Giant wood spider</name>
    <name type="synonym">Nephila maculata</name>
    <dbReference type="NCBI Taxonomy" id="299642"/>
    <lineage>
        <taxon>Eukaryota</taxon>
        <taxon>Metazoa</taxon>
        <taxon>Ecdysozoa</taxon>
        <taxon>Arthropoda</taxon>
        <taxon>Chelicerata</taxon>
        <taxon>Arachnida</taxon>
        <taxon>Araneae</taxon>
        <taxon>Araneomorphae</taxon>
        <taxon>Entelegynae</taxon>
        <taxon>Araneoidea</taxon>
        <taxon>Nephilidae</taxon>
        <taxon>Nephila</taxon>
    </lineage>
</organism>
<name>A0A8X6NZY6_NEPPI</name>
<dbReference type="EMBL" id="BMAW01063591">
    <property type="protein sequence ID" value="GFT41036.1"/>
    <property type="molecule type" value="Genomic_DNA"/>
</dbReference>
<evidence type="ECO:0000313" key="1">
    <source>
        <dbReference type="EMBL" id="GFT41036.1"/>
    </source>
</evidence>
<dbReference type="AlphaFoldDB" id="A0A8X6NZY6"/>
<reference evidence="1" key="1">
    <citation type="submission" date="2020-08" db="EMBL/GenBank/DDBJ databases">
        <title>Multicomponent nature underlies the extraordinary mechanical properties of spider dragline silk.</title>
        <authorList>
            <person name="Kono N."/>
            <person name="Nakamura H."/>
            <person name="Mori M."/>
            <person name="Yoshida Y."/>
            <person name="Ohtoshi R."/>
            <person name="Malay A.D."/>
            <person name="Moran D.A.P."/>
            <person name="Tomita M."/>
            <person name="Numata K."/>
            <person name="Arakawa K."/>
        </authorList>
    </citation>
    <scope>NUCLEOTIDE SEQUENCE</scope>
</reference>
<accession>A0A8X6NZY6</accession>
<sequence length="95" mass="10864">MFRGQDRDTRQNNYVGFSIPLLPSALRAGIGKSYFQTSTPSVFIAEQNLHKAKPWNQFSLANPQIGICFHKRWNDSTSNAQMAEMSNCFRMLSYV</sequence>
<evidence type="ECO:0000313" key="2">
    <source>
        <dbReference type="Proteomes" id="UP000887013"/>
    </source>
</evidence>
<keyword evidence="2" id="KW-1185">Reference proteome</keyword>